<keyword evidence="1" id="KW-0812">Transmembrane</keyword>
<evidence type="ECO:0000313" key="3">
    <source>
        <dbReference type="EMBL" id="GBL12605.1"/>
    </source>
</evidence>
<evidence type="ECO:0000256" key="2">
    <source>
        <dbReference type="SAM" id="SignalP"/>
    </source>
</evidence>
<reference evidence="3 4" key="1">
    <citation type="journal article" date="2018" name="Front. Microbiol.">
        <title>Adaptation of the Freshwater Bloom-Forming Cyanobacterium Microcystis aeruginosa to Brackish Water Is Driven by Recent Horizontal Transfer of Sucrose Genes.</title>
        <authorList>
            <person name="Tanabe Y."/>
            <person name="Hodoki Y."/>
            <person name="Sano T."/>
            <person name="Tada K."/>
            <person name="Watanabe M.M."/>
        </authorList>
    </citation>
    <scope>NUCLEOTIDE SEQUENCE [LARGE SCALE GENOMIC DNA]</scope>
    <source>
        <strain evidence="3 4">Sj</strain>
    </source>
</reference>
<protein>
    <submittedName>
        <fullName evidence="3">Uncharacterized protein</fullName>
    </submittedName>
</protein>
<accession>A0A2Z6UT05</accession>
<proteinExistence type="predicted"/>
<comment type="caution">
    <text evidence="3">The sequence shown here is derived from an EMBL/GenBank/DDBJ whole genome shotgun (WGS) entry which is preliminary data.</text>
</comment>
<dbReference type="EMBL" id="BDSG01000192">
    <property type="protein sequence ID" value="GBL12605.1"/>
    <property type="molecule type" value="Genomic_DNA"/>
</dbReference>
<feature type="transmembrane region" description="Helical" evidence="1">
    <location>
        <begin position="74"/>
        <end position="95"/>
    </location>
</feature>
<evidence type="ECO:0000313" key="4">
    <source>
        <dbReference type="Proteomes" id="UP000248272"/>
    </source>
</evidence>
<evidence type="ECO:0000256" key="1">
    <source>
        <dbReference type="SAM" id="Phobius"/>
    </source>
</evidence>
<name>A0A2Z6UT05_MICAE</name>
<keyword evidence="1" id="KW-1133">Transmembrane helix</keyword>
<dbReference type="AlphaFoldDB" id="A0A2Z6UT05"/>
<keyword evidence="1" id="KW-0472">Membrane</keyword>
<gene>
    <name evidence="3" type="ORF">MSj_04125</name>
</gene>
<dbReference type="GeneID" id="66707364"/>
<feature type="signal peptide" evidence="2">
    <location>
        <begin position="1"/>
        <end position="29"/>
    </location>
</feature>
<organism evidence="3 4">
    <name type="scientific">Microcystis aeruginosa Sj</name>
    <dbReference type="NCBI Taxonomy" id="1979544"/>
    <lineage>
        <taxon>Bacteria</taxon>
        <taxon>Bacillati</taxon>
        <taxon>Cyanobacteriota</taxon>
        <taxon>Cyanophyceae</taxon>
        <taxon>Oscillatoriophycideae</taxon>
        <taxon>Chroococcales</taxon>
        <taxon>Microcystaceae</taxon>
        <taxon>Microcystis</taxon>
    </lineage>
</organism>
<sequence length="158" mass="17818">MSIIKRRKFLVGLVLSLFFHRFSNQSVSAQESQSVNIQWRVPAEQVNTVREELNFEGQVIPDKSTITDDRGLPLIYILIGAVALGQIATTLLEIYKDTKYGGVIVRKNKKGELLIENNANLERGTIIIDQGNEVKIIFREKNDPKATELIQALTPLIK</sequence>
<keyword evidence="2" id="KW-0732">Signal</keyword>
<dbReference type="Proteomes" id="UP000248272">
    <property type="component" value="Unassembled WGS sequence"/>
</dbReference>
<feature type="chain" id="PRO_5016449286" evidence="2">
    <location>
        <begin position="30"/>
        <end position="158"/>
    </location>
</feature>
<dbReference type="RefSeq" id="WP_061432093.1">
    <property type="nucleotide sequence ID" value="NZ_BDSG01000192.1"/>
</dbReference>